<name>A0A5A7S6I8_9NOCA</name>
<protein>
    <submittedName>
        <fullName evidence="2">Alpha/beta hydrolase</fullName>
    </submittedName>
</protein>
<organism evidence="2 3">
    <name type="scientific">Antrihabitans cavernicola</name>
    <dbReference type="NCBI Taxonomy" id="2495913"/>
    <lineage>
        <taxon>Bacteria</taxon>
        <taxon>Bacillati</taxon>
        <taxon>Actinomycetota</taxon>
        <taxon>Actinomycetes</taxon>
        <taxon>Mycobacteriales</taxon>
        <taxon>Nocardiaceae</taxon>
        <taxon>Antrihabitans</taxon>
    </lineage>
</organism>
<gene>
    <name evidence="2" type="ORF">FOY51_22515</name>
</gene>
<comment type="caution">
    <text evidence="2">The sequence shown here is derived from an EMBL/GenBank/DDBJ whole genome shotgun (WGS) entry which is preliminary data.</text>
</comment>
<keyword evidence="2" id="KW-0378">Hydrolase</keyword>
<dbReference type="InterPro" id="IPR029058">
    <property type="entry name" value="AB_hydrolase_fold"/>
</dbReference>
<dbReference type="PANTHER" id="PTHR43433">
    <property type="entry name" value="HYDROLASE, ALPHA/BETA FOLD FAMILY PROTEIN"/>
    <property type="match status" value="1"/>
</dbReference>
<dbReference type="AlphaFoldDB" id="A0A5A7S6I8"/>
<dbReference type="EMBL" id="VLNY01000015">
    <property type="protein sequence ID" value="KAA0019506.1"/>
    <property type="molecule type" value="Genomic_DNA"/>
</dbReference>
<feature type="domain" description="AB hydrolase-1" evidence="1">
    <location>
        <begin position="25"/>
        <end position="231"/>
    </location>
</feature>
<dbReference type="Pfam" id="PF12697">
    <property type="entry name" value="Abhydrolase_6"/>
    <property type="match status" value="1"/>
</dbReference>
<evidence type="ECO:0000259" key="1">
    <source>
        <dbReference type="Pfam" id="PF12697"/>
    </source>
</evidence>
<sequence>MRSQDGTVLAVEKSGDGPPLVIVLGAFNSRATHADFAAAAAEHFTVYNYDRRGRGESGDAAEYSVDLEVQDLAAVLAAAGGEAAVFGYSSGAVLALRAAAEGLPISQLVLYEPPPADSGALAARLRELIADGRRGAAVELFQVSIGLPEELVVQLRDAPFRPGLEAMAHTLVYDTTITSESGVEYAAAVTVPARVLAGGASPSTLQESARAVADALPNGSLEVLPDQTHDVVAAVVVPELVRFLAT</sequence>
<proteinExistence type="predicted"/>
<dbReference type="OrthoDB" id="63519at2"/>
<dbReference type="SUPFAM" id="SSF53474">
    <property type="entry name" value="alpha/beta-Hydrolases"/>
    <property type="match status" value="1"/>
</dbReference>
<dbReference type="InterPro" id="IPR000073">
    <property type="entry name" value="AB_hydrolase_1"/>
</dbReference>
<dbReference type="InterPro" id="IPR050471">
    <property type="entry name" value="AB_hydrolase"/>
</dbReference>
<dbReference type="Proteomes" id="UP000322244">
    <property type="component" value="Unassembled WGS sequence"/>
</dbReference>
<accession>A0A5A7S6I8</accession>
<dbReference type="Gene3D" id="3.40.50.1820">
    <property type="entry name" value="alpha/beta hydrolase"/>
    <property type="match status" value="1"/>
</dbReference>
<evidence type="ECO:0000313" key="3">
    <source>
        <dbReference type="Proteomes" id="UP000322244"/>
    </source>
</evidence>
<dbReference type="PANTHER" id="PTHR43433:SF5">
    <property type="entry name" value="AB HYDROLASE-1 DOMAIN-CONTAINING PROTEIN"/>
    <property type="match status" value="1"/>
</dbReference>
<reference evidence="2 3" key="1">
    <citation type="submission" date="2019-07" db="EMBL/GenBank/DDBJ databases">
        <title>Rhodococcus cavernicolus sp. nov., isolated from a cave.</title>
        <authorList>
            <person name="Lee S.D."/>
        </authorList>
    </citation>
    <scope>NUCLEOTIDE SEQUENCE [LARGE SCALE GENOMIC DNA]</scope>
    <source>
        <strain evidence="2 3">C1-24</strain>
    </source>
</reference>
<dbReference type="GO" id="GO:0016787">
    <property type="term" value="F:hydrolase activity"/>
    <property type="evidence" value="ECO:0007669"/>
    <property type="project" value="UniProtKB-KW"/>
</dbReference>
<evidence type="ECO:0000313" key="2">
    <source>
        <dbReference type="EMBL" id="KAA0019506.1"/>
    </source>
</evidence>
<keyword evidence="3" id="KW-1185">Reference proteome</keyword>